<protein>
    <submittedName>
        <fullName evidence="1">Uncharacterized protein</fullName>
    </submittedName>
</protein>
<gene>
    <name evidence="1" type="ORF">RJT34_12564</name>
</gene>
<proteinExistence type="predicted"/>
<name>A0AAN9JM94_CLITE</name>
<accession>A0AAN9JM94</accession>
<keyword evidence="2" id="KW-1185">Reference proteome</keyword>
<dbReference type="AlphaFoldDB" id="A0AAN9JM94"/>
<evidence type="ECO:0000313" key="2">
    <source>
        <dbReference type="Proteomes" id="UP001359559"/>
    </source>
</evidence>
<dbReference type="Proteomes" id="UP001359559">
    <property type="component" value="Unassembled WGS sequence"/>
</dbReference>
<evidence type="ECO:0000313" key="1">
    <source>
        <dbReference type="EMBL" id="KAK7301692.1"/>
    </source>
</evidence>
<organism evidence="1 2">
    <name type="scientific">Clitoria ternatea</name>
    <name type="common">Butterfly pea</name>
    <dbReference type="NCBI Taxonomy" id="43366"/>
    <lineage>
        <taxon>Eukaryota</taxon>
        <taxon>Viridiplantae</taxon>
        <taxon>Streptophyta</taxon>
        <taxon>Embryophyta</taxon>
        <taxon>Tracheophyta</taxon>
        <taxon>Spermatophyta</taxon>
        <taxon>Magnoliopsida</taxon>
        <taxon>eudicotyledons</taxon>
        <taxon>Gunneridae</taxon>
        <taxon>Pentapetalae</taxon>
        <taxon>rosids</taxon>
        <taxon>fabids</taxon>
        <taxon>Fabales</taxon>
        <taxon>Fabaceae</taxon>
        <taxon>Papilionoideae</taxon>
        <taxon>50 kb inversion clade</taxon>
        <taxon>NPAAA clade</taxon>
        <taxon>indigoferoid/millettioid clade</taxon>
        <taxon>Phaseoleae</taxon>
        <taxon>Clitoria</taxon>
    </lineage>
</organism>
<dbReference type="EMBL" id="JAYKXN010000003">
    <property type="protein sequence ID" value="KAK7301692.1"/>
    <property type="molecule type" value="Genomic_DNA"/>
</dbReference>
<reference evidence="1 2" key="1">
    <citation type="submission" date="2024-01" db="EMBL/GenBank/DDBJ databases">
        <title>The genomes of 5 underutilized Papilionoideae crops provide insights into root nodulation and disease resistance.</title>
        <authorList>
            <person name="Yuan L."/>
        </authorList>
    </citation>
    <scope>NUCLEOTIDE SEQUENCE [LARGE SCALE GENOMIC DNA]</scope>
    <source>
        <strain evidence="1">LY-2023</strain>
        <tissue evidence="1">Leaf</tissue>
    </source>
</reference>
<comment type="caution">
    <text evidence="1">The sequence shown here is derived from an EMBL/GenBank/DDBJ whole genome shotgun (WGS) entry which is preliminary data.</text>
</comment>
<sequence>MVVASRGGCDGMLEAYSGCMVVYGGGGSKESWRFLHVKWLSGNAQDGFLLVMESEWKRLIRLSHARTHGAVLC</sequence>